<evidence type="ECO:0000256" key="2">
    <source>
        <dbReference type="SAM" id="Phobius"/>
    </source>
</evidence>
<sequence>MIFHQIGGQTVRRTTFWNKVSLILWIGASLALLSFFTFTLFVIALVVGVVVFTLRFFRQKRPQTTSNQYSKNNPFTNQGYRSRPSKDDDIIDI</sequence>
<protein>
    <submittedName>
        <fullName evidence="3">Uncharacterized protein</fullName>
    </submittedName>
</protein>
<accession>A0A382BW97</accession>
<evidence type="ECO:0000313" key="3">
    <source>
        <dbReference type="EMBL" id="SVB17333.1"/>
    </source>
</evidence>
<dbReference type="AlphaFoldDB" id="A0A382BW97"/>
<dbReference type="EMBL" id="UINC01031381">
    <property type="protein sequence ID" value="SVB17333.1"/>
    <property type="molecule type" value="Genomic_DNA"/>
</dbReference>
<keyword evidence="2" id="KW-0472">Membrane</keyword>
<gene>
    <name evidence="3" type="ORF">METZ01_LOCUS170187</name>
</gene>
<feature type="region of interest" description="Disordered" evidence="1">
    <location>
        <begin position="62"/>
        <end position="93"/>
    </location>
</feature>
<evidence type="ECO:0000256" key="1">
    <source>
        <dbReference type="SAM" id="MobiDB-lite"/>
    </source>
</evidence>
<reference evidence="3" key="1">
    <citation type="submission" date="2018-05" db="EMBL/GenBank/DDBJ databases">
        <authorList>
            <person name="Lanie J.A."/>
            <person name="Ng W.-L."/>
            <person name="Kazmierczak K.M."/>
            <person name="Andrzejewski T.M."/>
            <person name="Davidsen T.M."/>
            <person name="Wayne K.J."/>
            <person name="Tettelin H."/>
            <person name="Glass J.I."/>
            <person name="Rusch D."/>
            <person name="Podicherti R."/>
            <person name="Tsui H.-C.T."/>
            <person name="Winkler M.E."/>
        </authorList>
    </citation>
    <scope>NUCLEOTIDE SEQUENCE</scope>
</reference>
<feature type="transmembrane region" description="Helical" evidence="2">
    <location>
        <begin position="22"/>
        <end position="54"/>
    </location>
</feature>
<keyword evidence="2" id="KW-1133">Transmembrane helix</keyword>
<organism evidence="3">
    <name type="scientific">marine metagenome</name>
    <dbReference type="NCBI Taxonomy" id="408172"/>
    <lineage>
        <taxon>unclassified sequences</taxon>
        <taxon>metagenomes</taxon>
        <taxon>ecological metagenomes</taxon>
    </lineage>
</organism>
<feature type="compositionally biased region" description="Polar residues" evidence="1">
    <location>
        <begin position="62"/>
        <end position="80"/>
    </location>
</feature>
<name>A0A382BW97_9ZZZZ</name>
<proteinExistence type="predicted"/>
<feature type="compositionally biased region" description="Basic and acidic residues" evidence="1">
    <location>
        <begin position="84"/>
        <end position="93"/>
    </location>
</feature>
<keyword evidence="2" id="KW-0812">Transmembrane</keyword>